<sequence>MSEYIETLQQFIKQDQYQEFSSLYPVAVAELQQQRAYEQLVTVFIEKAKMELQAGNIQELIQHIVQSIAFIEQYGSRKDVIQYKNARALGLDLLGYREGFYETMLEVQEYALEYGDKYALFDAYTNIALYYTVEQRYKDAEAFLKRAHCVAHQYKEQDEWKFQHDDCLCISNLLCTYIYLEDYDEAAKYVKLRHKFTDAPERLQMLYDLNYIHYHIHMNNDAEAMRVVATLEPKIRASMQRHLFIALYELKIKLAKKRGDVYEQKKLYQQLIELVKGDERRVLLQLLIQGEHAWKTQQLSEIVSRDALTGLYNRRGFSQQIQQWQPESRYIGCAFLDVDNFKHINDRFGHLAGDAVLQQFSDVLAQFIEPHGIVARYGGDEFVALLSFNDVANAAHILENIHVAIQQTPFVYEDHMWSLTVTIGCAYCVYTNELSIERLVTIADKYMYEGKSQGRNRLAIQEVEVE</sequence>
<dbReference type="STRING" id="33978.A6M13_12140"/>
<dbReference type="Gene3D" id="1.25.40.10">
    <property type="entry name" value="Tetratricopeptide repeat domain"/>
    <property type="match status" value="1"/>
</dbReference>
<dbReference type="SMART" id="SM00267">
    <property type="entry name" value="GGDEF"/>
    <property type="match status" value="1"/>
</dbReference>
<comment type="caution">
    <text evidence="2">The sequence shown here is derived from an EMBL/GenBank/DDBJ whole genome shotgun (WGS) entry which is preliminary data.</text>
</comment>
<dbReference type="OrthoDB" id="9759607at2"/>
<dbReference type="PANTHER" id="PTHR45138">
    <property type="entry name" value="REGULATORY COMPONENTS OF SENSORY TRANSDUCTION SYSTEM"/>
    <property type="match status" value="1"/>
</dbReference>
<protein>
    <recommendedName>
        <fullName evidence="1">GGDEF domain-containing protein</fullName>
    </recommendedName>
</protein>
<dbReference type="InterPro" id="IPR043128">
    <property type="entry name" value="Rev_trsase/Diguanyl_cyclase"/>
</dbReference>
<feature type="domain" description="GGDEF" evidence="1">
    <location>
        <begin position="329"/>
        <end position="463"/>
    </location>
</feature>
<dbReference type="InterPro" id="IPR000160">
    <property type="entry name" value="GGDEF_dom"/>
</dbReference>
<dbReference type="Proteomes" id="UP000093199">
    <property type="component" value="Unassembled WGS sequence"/>
</dbReference>
<dbReference type="RefSeq" id="WP_066544182.1">
    <property type="nucleotide sequence ID" value="NZ_MASJ01000007.1"/>
</dbReference>
<dbReference type="FunFam" id="3.30.70.270:FF:000001">
    <property type="entry name" value="Diguanylate cyclase domain protein"/>
    <property type="match status" value="1"/>
</dbReference>
<gene>
    <name evidence="2" type="ORF">A6M13_12140</name>
</gene>
<dbReference type="Gene3D" id="3.30.70.270">
    <property type="match status" value="1"/>
</dbReference>
<proteinExistence type="predicted"/>
<dbReference type="SUPFAM" id="SSF55073">
    <property type="entry name" value="Nucleotide cyclase"/>
    <property type="match status" value="1"/>
</dbReference>
<dbReference type="PANTHER" id="PTHR45138:SF9">
    <property type="entry name" value="DIGUANYLATE CYCLASE DGCM-RELATED"/>
    <property type="match status" value="1"/>
</dbReference>
<dbReference type="EMBL" id="MASJ01000007">
    <property type="protein sequence ID" value="OCS86943.1"/>
    <property type="molecule type" value="Genomic_DNA"/>
</dbReference>
<accession>A0A1C0YIG4</accession>
<dbReference type="AlphaFoldDB" id="A0A1C0YIG4"/>
<dbReference type="NCBIfam" id="TIGR00254">
    <property type="entry name" value="GGDEF"/>
    <property type="match status" value="1"/>
</dbReference>
<dbReference type="Pfam" id="PF00990">
    <property type="entry name" value="GGDEF"/>
    <property type="match status" value="1"/>
</dbReference>
<dbReference type="PROSITE" id="PS50887">
    <property type="entry name" value="GGDEF"/>
    <property type="match status" value="1"/>
</dbReference>
<name>A0A1C0YIG4_9BACL</name>
<evidence type="ECO:0000259" key="1">
    <source>
        <dbReference type="PROSITE" id="PS50887"/>
    </source>
</evidence>
<dbReference type="InterPro" id="IPR011990">
    <property type="entry name" value="TPR-like_helical_dom_sf"/>
</dbReference>
<reference evidence="2 3" key="1">
    <citation type="submission" date="2016-07" db="EMBL/GenBank/DDBJ databases">
        <title>Caryophanon tenue genome sequencing.</title>
        <authorList>
            <person name="Verma A."/>
            <person name="Pal Y."/>
            <person name="Krishnamurthi S."/>
        </authorList>
    </citation>
    <scope>NUCLEOTIDE SEQUENCE [LARGE SCALE GENOMIC DNA]</scope>
    <source>
        <strain evidence="2 3">DSM 14152</strain>
    </source>
</reference>
<keyword evidence="3" id="KW-1185">Reference proteome</keyword>
<organism evidence="2 3">
    <name type="scientific">Caryophanon tenue</name>
    <dbReference type="NCBI Taxonomy" id="33978"/>
    <lineage>
        <taxon>Bacteria</taxon>
        <taxon>Bacillati</taxon>
        <taxon>Bacillota</taxon>
        <taxon>Bacilli</taxon>
        <taxon>Bacillales</taxon>
        <taxon>Caryophanaceae</taxon>
        <taxon>Caryophanon</taxon>
    </lineage>
</organism>
<dbReference type="GO" id="GO:0052621">
    <property type="term" value="F:diguanylate cyclase activity"/>
    <property type="evidence" value="ECO:0007669"/>
    <property type="project" value="TreeGrafter"/>
</dbReference>
<evidence type="ECO:0000313" key="3">
    <source>
        <dbReference type="Proteomes" id="UP000093199"/>
    </source>
</evidence>
<dbReference type="CDD" id="cd01949">
    <property type="entry name" value="GGDEF"/>
    <property type="match status" value="1"/>
</dbReference>
<dbReference type="InterPro" id="IPR050469">
    <property type="entry name" value="Diguanylate_Cyclase"/>
</dbReference>
<evidence type="ECO:0000313" key="2">
    <source>
        <dbReference type="EMBL" id="OCS86943.1"/>
    </source>
</evidence>
<dbReference type="InterPro" id="IPR029787">
    <property type="entry name" value="Nucleotide_cyclase"/>
</dbReference>